<organism evidence="3 4">
    <name type="scientific">Flavobacterium chungnamense</name>
    <dbReference type="NCBI Taxonomy" id="706182"/>
    <lineage>
        <taxon>Bacteria</taxon>
        <taxon>Pseudomonadati</taxon>
        <taxon>Bacteroidota</taxon>
        <taxon>Flavobacteriia</taxon>
        <taxon>Flavobacteriales</taxon>
        <taxon>Flavobacteriaceae</taxon>
        <taxon>Flavobacterium</taxon>
    </lineage>
</organism>
<gene>
    <name evidence="3" type="ORF">GCM10022388_26660</name>
</gene>
<accession>A0ABP7V353</accession>
<evidence type="ECO:0000313" key="3">
    <source>
        <dbReference type="EMBL" id="GAA4058580.1"/>
    </source>
</evidence>
<evidence type="ECO:0000313" key="4">
    <source>
        <dbReference type="Proteomes" id="UP001500426"/>
    </source>
</evidence>
<proteinExistence type="inferred from homology"/>
<dbReference type="PANTHER" id="PTHR46268">
    <property type="entry name" value="STRESS RESPONSE PROTEIN NHAX"/>
    <property type="match status" value="1"/>
</dbReference>
<dbReference type="Pfam" id="PF00582">
    <property type="entry name" value="Usp"/>
    <property type="match status" value="1"/>
</dbReference>
<evidence type="ECO:0000256" key="1">
    <source>
        <dbReference type="ARBA" id="ARBA00008791"/>
    </source>
</evidence>
<sequence>MKRILFPTDFSDVANNAFVHALGLAKLVHGELILLHTYELPIVDNQFAPQNYQLLFDSLELSNFEKFKDEVPKLRAIAEENHFEDIKMSHMIMDGDLIYNIKEIIKKDKIDYVVMGTSGATGWKEAFLGTNTGEAIVNLSVPVLSIPKDCKYTKIETIGFTTRYREKDKEALKQVIKIAKAANAKVKCLYVKTKATDNTEVIFDDWNEQFKNDPVTFFILPNEDVKESISDFITHQEIDVLAMLTYKRSFFESLFSSSFTEKMSYNSEIPILALHQ</sequence>
<reference evidence="4" key="1">
    <citation type="journal article" date="2019" name="Int. J. Syst. Evol. Microbiol.">
        <title>The Global Catalogue of Microorganisms (GCM) 10K type strain sequencing project: providing services to taxonomists for standard genome sequencing and annotation.</title>
        <authorList>
            <consortium name="The Broad Institute Genomics Platform"/>
            <consortium name="The Broad Institute Genome Sequencing Center for Infectious Disease"/>
            <person name="Wu L."/>
            <person name="Ma J."/>
        </authorList>
    </citation>
    <scope>NUCLEOTIDE SEQUENCE [LARGE SCALE GENOMIC DNA]</scope>
    <source>
        <strain evidence="4">JCM 17068</strain>
    </source>
</reference>
<dbReference type="InterPro" id="IPR006016">
    <property type="entry name" value="UspA"/>
</dbReference>
<comment type="similarity">
    <text evidence="1">Belongs to the universal stress protein A family.</text>
</comment>
<evidence type="ECO:0000259" key="2">
    <source>
        <dbReference type="Pfam" id="PF00582"/>
    </source>
</evidence>
<name>A0ABP7V353_9FLAO</name>
<dbReference type="Gene3D" id="3.40.50.620">
    <property type="entry name" value="HUPs"/>
    <property type="match status" value="2"/>
</dbReference>
<dbReference type="PRINTS" id="PR01438">
    <property type="entry name" value="UNVRSLSTRESS"/>
</dbReference>
<dbReference type="SUPFAM" id="SSF52402">
    <property type="entry name" value="Adenine nucleotide alpha hydrolases-like"/>
    <property type="match status" value="2"/>
</dbReference>
<dbReference type="InterPro" id="IPR014729">
    <property type="entry name" value="Rossmann-like_a/b/a_fold"/>
</dbReference>
<comment type="caution">
    <text evidence="3">The sequence shown here is derived from an EMBL/GenBank/DDBJ whole genome shotgun (WGS) entry which is preliminary data.</text>
</comment>
<dbReference type="PANTHER" id="PTHR46268:SF6">
    <property type="entry name" value="UNIVERSAL STRESS PROTEIN UP12"/>
    <property type="match status" value="1"/>
</dbReference>
<dbReference type="EMBL" id="BAABCS010000028">
    <property type="protein sequence ID" value="GAA4058580.1"/>
    <property type="molecule type" value="Genomic_DNA"/>
</dbReference>
<dbReference type="CDD" id="cd00293">
    <property type="entry name" value="USP-like"/>
    <property type="match status" value="1"/>
</dbReference>
<feature type="domain" description="UspA" evidence="2">
    <location>
        <begin position="1"/>
        <end position="145"/>
    </location>
</feature>
<dbReference type="Proteomes" id="UP001500426">
    <property type="component" value="Unassembled WGS sequence"/>
</dbReference>
<dbReference type="InterPro" id="IPR006015">
    <property type="entry name" value="Universal_stress_UspA"/>
</dbReference>
<keyword evidence="4" id="KW-1185">Reference proteome</keyword>
<dbReference type="RefSeq" id="WP_345095478.1">
    <property type="nucleotide sequence ID" value="NZ_BAABCS010000028.1"/>
</dbReference>
<protein>
    <recommendedName>
        <fullName evidence="2">UspA domain-containing protein</fullName>
    </recommendedName>
</protein>